<dbReference type="EMBL" id="JAYKXN010000002">
    <property type="protein sequence ID" value="KAK7309504.1"/>
    <property type="molecule type" value="Genomic_DNA"/>
</dbReference>
<evidence type="ECO:0000313" key="2">
    <source>
        <dbReference type="Proteomes" id="UP001359559"/>
    </source>
</evidence>
<dbReference type="Proteomes" id="UP001359559">
    <property type="component" value="Unassembled WGS sequence"/>
</dbReference>
<sequence>MVVENLNPDSYWVCICSLSYMALFSSPSPCEKETLMMIIISNCVAPNVIVIPNTGHVKMKSLQKPKEGFWVPYSSRP</sequence>
<evidence type="ECO:0000313" key="1">
    <source>
        <dbReference type="EMBL" id="KAK7309504.1"/>
    </source>
</evidence>
<proteinExistence type="predicted"/>
<name>A0AAN9K5H3_CLITE</name>
<reference evidence="1 2" key="1">
    <citation type="submission" date="2024-01" db="EMBL/GenBank/DDBJ databases">
        <title>The genomes of 5 underutilized Papilionoideae crops provide insights into root nodulation and disease resistance.</title>
        <authorList>
            <person name="Yuan L."/>
        </authorList>
    </citation>
    <scope>NUCLEOTIDE SEQUENCE [LARGE SCALE GENOMIC DNA]</scope>
    <source>
        <strain evidence="1">LY-2023</strain>
        <tissue evidence="1">Leaf</tissue>
    </source>
</reference>
<accession>A0AAN9K5H3</accession>
<gene>
    <name evidence="1" type="ORF">RJT34_06285</name>
</gene>
<comment type="caution">
    <text evidence="1">The sequence shown here is derived from an EMBL/GenBank/DDBJ whole genome shotgun (WGS) entry which is preliminary data.</text>
</comment>
<keyword evidence="2" id="KW-1185">Reference proteome</keyword>
<protein>
    <submittedName>
        <fullName evidence="1">Uncharacterized protein</fullName>
    </submittedName>
</protein>
<organism evidence="1 2">
    <name type="scientific">Clitoria ternatea</name>
    <name type="common">Butterfly pea</name>
    <dbReference type="NCBI Taxonomy" id="43366"/>
    <lineage>
        <taxon>Eukaryota</taxon>
        <taxon>Viridiplantae</taxon>
        <taxon>Streptophyta</taxon>
        <taxon>Embryophyta</taxon>
        <taxon>Tracheophyta</taxon>
        <taxon>Spermatophyta</taxon>
        <taxon>Magnoliopsida</taxon>
        <taxon>eudicotyledons</taxon>
        <taxon>Gunneridae</taxon>
        <taxon>Pentapetalae</taxon>
        <taxon>rosids</taxon>
        <taxon>fabids</taxon>
        <taxon>Fabales</taxon>
        <taxon>Fabaceae</taxon>
        <taxon>Papilionoideae</taxon>
        <taxon>50 kb inversion clade</taxon>
        <taxon>NPAAA clade</taxon>
        <taxon>indigoferoid/millettioid clade</taxon>
        <taxon>Phaseoleae</taxon>
        <taxon>Clitoria</taxon>
    </lineage>
</organism>
<dbReference type="AlphaFoldDB" id="A0AAN9K5H3"/>